<dbReference type="GO" id="GO:0006508">
    <property type="term" value="P:proteolysis"/>
    <property type="evidence" value="ECO:0007669"/>
    <property type="project" value="UniProtKB-KW"/>
</dbReference>
<dbReference type="GO" id="GO:0008233">
    <property type="term" value="F:peptidase activity"/>
    <property type="evidence" value="ECO:0007669"/>
    <property type="project" value="UniProtKB-KW"/>
</dbReference>
<reference evidence="2" key="1">
    <citation type="journal article" date="2019" name="Sci. Rep.">
        <title>Draft genome of Tanacetum cinerariifolium, the natural source of mosquito coil.</title>
        <authorList>
            <person name="Yamashiro T."/>
            <person name="Shiraishi A."/>
            <person name="Satake H."/>
            <person name="Nakayama K."/>
        </authorList>
    </citation>
    <scope>NUCLEOTIDE SEQUENCE</scope>
</reference>
<dbReference type="EMBL" id="BKCJ010495265">
    <property type="protein sequence ID" value="GFA82573.1"/>
    <property type="molecule type" value="Genomic_DNA"/>
</dbReference>
<evidence type="ECO:0000256" key="1">
    <source>
        <dbReference type="SAM" id="MobiDB-lite"/>
    </source>
</evidence>
<feature type="region of interest" description="Disordered" evidence="1">
    <location>
        <begin position="1"/>
        <end position="29"/>
    </location>
</feature>
<comment type="caution">
    <text evidence="2">The sequence shown here is derived from an EMBL/GenBank/DDBJ whole genome shotgun (WGS) entry which is preliminary data.</text>
</comment>
<proteinExistence type="predicted"/>
<accession>A0A699K952</accession>
<protein>
    <submittedName>
        <fullName evidence="2">Ulp1 protease family, C-terminal catalytic domain-containing protein</fullName>
    </submittedName>
</protein>
<feature type="non-terminal residue" evidence="2">
    <location>
        <position position="1"/>
    </location>
</feature>
<keyword evidence="2" id="KW-0378">Hydrolase</keyword>
<organism evidence="2">
    <name type="scientific">Tanacetum cinerariifolium</name>
    <name type="common">Dalmatian daisy</name>
    <name type="synonym">Chrysanthemum cinerariifolium</name>
    <dbReference type="NCBI Taxonomy" id="118510"/>
    <lineage>
        <taxon>Eukaryota</taxon>
        <taxon>Viridiplantae</taxon>
        <taxon>Streptophyta</taxon>
        <taxon>Embryophyta</taxon>
        <taxon>Tracheophyta</taxon>
        <taxon>Spermatophyta</taxon>
        <taxon>Magnoliopsida</taxon>
        <taxon>eudicotyledons</taxon>
        <taxon>Gunneridae</taxon>
        <taxon>Pentapetalae</taxon>
        <taxon>asterids</taxon>
        <taxon>campanulids</taxon>
        <taxon>Asterales</taxon>
        <taxon>Asteraceae</taxon>
        <taxon>Asteroideae</taxon>
        <taxon>Anthemideae</taxon>
        <taxon>Anthemidinae</taxon>
        <taxon>Tanacetum</taxon>
    </lineage>
</organism>
<keyword evidence="2" id="KW-0645">Protease</keyword>
<evidence type="ECO:0000313" key="2">
    <source>
        <dbReference type="EMBL" id="GFA82573.1"/>
    </source>
</evidence>
<sequence>NDANDCNGNRDEEDVNEGDKDPNGSNLSFGFSKISLEDFSNDSGLAKKDKVVERNPTEQGTIIEGNEAEECEIMSTLENFTQCLEKNVDLVEEGDIFGDKSATLKAMNQEITPEKLPTQKASHIPKKRAVKPSSFLLSPYMNKKTNDVPKITRLEFILGNSLFAMQGDKIENVFEAHFGKFIVYGVRLNLESLAPGL</sequence>
<gene>
    <name evidence="2" type="ORF">Tci_654545</name>
</gene>
<dbReference type="AlphaFoldDB" id="A0A699K952"/>
<name>A0A699K952_TANCI</name>